<dbReference type="PROSITE" id="PS00041">
    <property type="entry name" value="HTH_ARAC_FAMILY_1"/>
    <property type="match status" value="1"/>
</dbReference>
<dbReference type="Pfam" id="PF12833">
    <property type="entry name" value="HTH_18"/>
    <property type="match status" value="1"/>
</dbReference>
<feature type="transmembrane region" description="Helical" evidence="5">
    <location>
        <begin position="58"/>
        <end position="77"/>
    </location>
</feature>
<dbReference type="PANTHER" id="PTHR43280">
    <property type="entry name" value="ARAC-FAMILY TRANSCRIPTIONAL REGULATOR"/>
    <property type="match status" value="1"/>
</dbReference>
<dbReference type="InterPro" id="IPR018062">
    <property type="entry name" value="HTH_AraC-typ_CS"/>
</dbReference>
<evidence type="ECO:0000313" key="8">
    <source>
        <dbReference type="Proteomes" id="UP000273675"/>
    </source>
</evidence>
<dbReference type="InterPro" id="IPR020449">
    <property type="entry name" value="Tscrpt_reg_AraC-type_HTH"/>
</dbReference>
<organism evidence="7 8">
    <name type="scientific">Maricaulis maris</name>
    <dbReference type="NCBI Taxonomy" id="74318"/>
    <lineage>
        <taxon>Bacteria</taxon>
        <taxon>Pseudomonadati</taxon>
        <taxon>Pseudomonadota</taxon>
        <taxon>Alphaproteobacteria</taxon>
        <taxon>Maricaulales</taxon>
        <taxon>Maricaulaceae</taxon>
        <taxon>Maricaulis</taxon>
    </lineage>
</organism>
<evidence type="ECO:0000259" key="6">
    <source>
        <dbReference type="PROSITE" id="PS01124"/>
    </source>
</evidence>
<evidence type="ECO:0000256" key="5">
    <source>
        <dbReference type="SAM" id="Phobius"/>
    </source>
</evidence>
<dbReference type="InterPro" id="IPR009057">
    <property type="entry name" value="Homeodomain-like_sf"/>
</dbReference>
<keyword evidence="1" id="KW-0805">Transcription regulation</keyword>
<dbReference type="GO" id="GO:0043565">
    <property type="term" value="F:sequence-specific DNA binding"/>
    <property type="evidence" value="ECO:0007669"/>
    <property type="project" value="InterPro"/>
</dbReference>
<accession>A0A495DKG7</accession>
<dbReference type="SUPFAM" id="SSF46689">
    <property type="entry name" value="Homeodomain-like"/>
    <property type="match status" value="1"/>
</dbReference>
<sequence>MLEFAGAVKLTFSAAAIVSILAVLTVRQRSGLQIAWAIFCAGLAAVMIRDVFPDYTGPFAAILAITGCASCSCFWLVSRGIFRADVGFGLPQAILVGGIFAPSVINQLLVGASAEQIIGDAGLTAVLAATSSFQSMLSSTVLVLAFWEGIRSWTKSEPPAERRLRIGFLASYGTCVSVCVMLLDHGDTTRFDAGTIALAQALCALLIFVAAGFAVVWRQRHPLPVAANDTERMTSRAASDSAPSAEERALGQWVRQRVEADRLFLDPDLKVATLARRLREPDYRVSRAITLGLGERNFNRFINRYRIDHASALLSDPAQAEASILDIALESGFASIGPFNRAFKEQTGLTPRAFRQHGPGPKPGCGIAPAERAATS</sequence>
<dbReference type="Proteomes" id="UP000273675">
    <property type="component" value="Unassembled WGS sequence"/>
</dbReference>
<evidence type="ECO:0000256" key="3">
    <source>
        <dbReference type="ARBA" id="ARBA00023163"/>
    </source>
</evidence>
<feature type="domain" description="HTH araC/xylS-type" evidence="6">
    <location>
        <begin position="248"/>
        <end position="357"/>
    </location>
</feature>
<feature type="transmembrane region" description="Helical" evidence="5">
    <location>
        <begin position="33"/>
        <end position="52"/>
    </location>
</feature>
<feature type="transmembrane region" description="Helical" evidence="5">
    <location>
        <begin position="6"/>
        <end position="26"/>
    </location>
</feature>
<dbReference type="EMBL" id="RBIM01000002">
    <property type="protein sequence ID" value="RKR03072.1"/>
    <property type="molecule type" value="Genomic_DNA"/>
</dbReference>
<proteinExistence type="predicted"/>
<feature type="transmembrane region" description="Helical" evidence="5">
    <location>
        <begin position="195"/>
        <end position="217"/>
    </location>
</feature>
<dbReference type="PROSITE" id="PS01124">
    <property type="entry name" value="HTH_ARAC_FAMILY_2"/>
    <property type="match status" value="1"/>
</dbReference>
<comment type="caution">
    <text evidence="7">The sequence shown here is derived from an EMBL/GenBank/DDBJ whole genome shotgun (WGS) entry which is preliminary data.</text>
</comment>
<dbReference type="SMART" id="SM00342">
    <property type="entry name" value="HTH_ARAC"/>
    <property type="match status" value="1"/>
</dbReference>
<dbReference type="AlphaFoldDB" id="A0A495DKG7"/>
<keyword evidence="5" id="KW-1133">Transmembrane helix</keyword>
<feature type="region of interest" description="Disordered" evidence="4">
    <location>
        <begin position="353"/>
        <end position="376"/>
    </location>
</feature>
<dbReference type="GO" id="GO:0003700">
    <property type="term" value="F:DNA-binding transcription factor activity"/>
    <property type="evidence" value="ECO:0007669"/>
    <property type="project" value="InterPro"/>
</dbReference>
<dbReference type="PANTHER" id="PTHR43280:SF29">
    <property type="entry name" value="ARAC-FAMILY TRANSCRIPTIONAL REGULATOR"/>
    <property type="match status" value="1"/>
</dbReference>
<protein>
    <submittedName>
        <fullName evidence="7">AraC family transcriptional regulator</fullName>
    </submittedName>
</protein>
<evidence type="ECO:0000256" key="2">
    <source>
        <dbReference type="ARBA" id="ARBA00023125"/>
    </source>
</evidence>
<reference evidence="7 8" key="1">
    <citation type="submission" date="2018-10" db="EMBL/GenBank/DDBJ databases">
        <title>Genomic Encyclopedia of Type Strains, Phase IV (KMG-IV): sequencing the most valuable type-strain genomes for metagenomic binning, comparative biology and taxonomic classification.</title>
        <authorList>
            <person name="Goeker M."/>
        </authorList>
    </citation>
    <scope>NUCLEOTIDE SEQUENCE [LARGE SCALE GENOMIC DNA]</scope>
    <source>
        <strain evidence="7 8">DSM 4734</strain>
    </source>
</reference>
<feature type="transmembrane region" description="Helical" evidence="5">
    <location>
        <begin position="121"/>
        <end position="146"/>
    </location>
</feature>
<keyword evidence="2" id="KW-0238">DNA-binding</keyword>
<evidence type="ECO:0000256" key="1">
    <source>
        <dbReference type="ARBA" id="ARBA00023015"/>
    </source>
</evidence>
<feature type="transmembrane region" description="Helical" evidence="5">
    <location>
        <begin position="166"/>
        <end position="183"/>
    </location>
</feature>
<keyword evidence="3" id="KW-0804">Transcription</keyword>
<evidence type="ECO:0000313" key="7">
    <source>
        <dbReference type="EMBL" id="RKR03072.1"/>
    </source>
</evidence>
<dbReference type="RefSeq" id="WP_170150339.1">
    <property type="nucleotide sequence ID" value="NZ_RBIM01000002.1"/>
</dbReference>
<gene>
    <name evidence="7" type="ORF">C7435_1020</name>
</gene>
<name>A0A495DKG7_9PROT</name>
<evidence type="ECO:0000256" key="4">
    <source>
        <dbReference type="SAM" id="MobiDB-lite"/>
    </source>
</evidence>
<keyword evidence="5" id="KW-0812">Transmembrane</keyword>
<dbReference type="Gene3D" id="1.10.10.60">
    <property type="entry name" value="Homeodomain-like"/>
    <property type="match status" value="1"/>
</dbReference>
<dbReference type="InterPro" id="IPR018060">
    <property type="entry name" value="HTH_AraC"/>
</dbReference>
<dbReference type="PRINTS" id="PR00032">
    <property type="entry name" value="HTHARAC"/>
</dbReference>
<keyword evidence="5" id="KW-0472">Membrane</keyword>
<feature type="transmembrane region" description="Helical" evidence="5">
    <location>
        <begin position="89"/>
        <end position="109"/>
    </location>
</feature>